<dbReference type="GO" id="GO:0051205">
    <property type="term" value="P:protein insertion into membrane"/>
    <property type="evidence" value="ECO:0007669"/>
    <property type="project" value="UniProtKB-UniRule"/>
</dbReference>
<comment type="subunit">
    <text evidence="8">Part of the Bam complex.</text>
</comment>
<feature type="domain" description="POTRA" evidence="10">
    <location>
        <begin position="362"/>
        <end position="435"/>
    </location>
</feature>
<keyword evidence="12" id="KW-1185">Reference proteome</keyword>
<dbReference type="PANTHER" id="PTHR12815">
    <property type="entry name" value="SORTING AND ASSEMBLY MACHINERY SAMM50 PROTEIN FAMILY MEMBER"/>
    <property type="match status" value="1"/>
</dbReference>
<organism evidence="11 12">
    <name type="scientific">Pontivivens marinum</name>
    <dbReference type="NCBI Taxonomy" id="1690039"/>
    <lineage>
        <taxon>Bacteria</taxon>
        <taxon>Pseudomonadati</taxon>
        <taxon>Pseudomonadota</taxon>
        <taxon>Alphaproteobacteria</taxon>
        <taxon>Rhodobacterales</taxon>
        <taxon>Paracoccaceae</taxon>
        <taxon>Pontivivens</taxon>
    </lineage>
</organism>
<evidence type="ECO:0000256" key="2">
    <source>
        <dbReference type="ARBA" id="ARBA00022452"/>
    </source>
</evidence>
<proteinExistence type="inferred from homology"/>
<evidence type="ECO:0000313" key="11">
    <source>
        <dbReference type="EMBL" id="SOH93601.1"/>
    </source>
</evidence>
<keyword evidence="4 8" id="KW-0732">Signal</keyword>
<dbReference type="GO" id="GO:0009279">
    <property type="term" value="C:cell outer membrane"/>
    <property type="evidence" value="ECO:0007669"/>
    <property type="project" value="UniProtKB-SubCell"/>
</dbReference>
<feature type="domain" description="POTRA" evidence="10">
    <location>
        <begin position="41"/>
        <end position="108"/>
    </location>
</feature>
<dbReference type="Pfam" id="PF07244">
    <property type="entry name" value="POTRA"/>
    <property type="match status" value="4"/>
</dbReference>
<dbReference type="Gene3D" id="3.10.20.310">
    <property type="entry name" value="membrane protein fhac"/>
    <property type="match status" value="5"/>
</dbReference>
<keyword evidence="5 8" id="KW-0677">Repeat</keyword>
<reference evidence="12" key="1">
    <citation type="submission" date="2017-09" db="EMBL/GenBank/DDBJ databases">
        <authorList>
            <person name="Varghese N."/>
            <person name="Submissions S."/>
        </authorList>
    </citation>
    <scope>NUCLEOTIDE SEQUENCE [LARGE SCALE GENOMIC DNA]</scope>
    <source>
        <strain evidence="12">C7</strain>
    </source>
</reference>
<dbReference type="Proteomes" id="UP000220034">
    <property type="component" value="Unassembled WGS sequence"/>
</dbReference>
<dbReference type="EMBL" id="OCTN01000002">
    <property type="protein sequence ID" value="SOH93601.1"/>
    <property type="molecule type" value="Genomic_DNA"/>
</dbReference>
<keyword evidence="7 8" id="KW-0998">Cell outer membrane</keyword>
<dbReference type="InterPro" id="IPR039910">
    <property type="entry name" value="D15-like"/>
</dbReference>
<dbReference type="AlphaFoldDB" id="A0A2C9CPZ6"/>
<keyword evidence="3 8" id="KW-0812">Transmembrane</keyword>
<dbReference type="InterPro" id="IPR034746">
    <property type="entry name" value="POTRA"/>
</dbReference>
<evidence type="ECO:0000313" key="12">
    <source>
        <dbReference type="Proteomes" id="UP000220034"/>
    </source>
</evidence>
<accession>A0A2C9CPZ6</accession>
<gene>
    <name evidence="8" type="primary">bamA</name>
    <name evidence="11" type="ORF">SAMN06273572_102278</name>
</gene>
<feature type="domain" description="POTRA" evidence="10">
    <location>
        <begin position="109"/>
        <end position="186"/>
    </location>
</feature>
<comment type="similarity">
    <text evidence="8">Belongs to the BamA family.</text>
</comment>
<comment type="subcellular location">
    <subcellularLocation>
        <location evidence="8">Cell outer membrane</location>
    </subcellularLocation>
    <subcellularLocation>
        <location evidence="1">Membrane</location>
    </subcellularLocation>
</comment>
<evidence type="ECO:0000256" key="9">
    <source>
        <dbReference type="NCBIfam" id="TIGR03303"/>
    </source>
</evidence>
<keyword evidence="2 8" id="KW-1134">Transmembrane beta strand</keyword>
<evidence type="ECO:0000256" key="8">
    <source>
        <dbReference type="HAMAP-Rule" id="MF_01430"/>
    </source>
</evidence>
<dbReference type="PANTHER" id="PTHR12815:SF23">
    <property type="entry name" value="OUTER MEMBRANE PROTEIN ASSEMBLY FACTOR BAMA"/>
    <property type="match status" value="1"/>
</dbReference>
<feature type="signal peptide" evidence="8">
    <location>
        <begin position="1"/>
        <end position="33"/>
    </location>
</feature>
<evidence type="ECO:0000256" key="3">
    <source>
        <dbReference type="ARBA" id="ARBA00022692"/>
    </source>
</evidence>
<dbReference type="PROSITE" id="PS51779">
    <property type="entry name" value="POTRA"/>
    <property type="match status" value="3"/>
</dbReference>
<dbReference type="InterPro" id="IPR010827">
    <property type="entry name" value="BamA/TamA_POTRA"/>
</dbReference>
<dbReference type="HAMAP" id="MF_01430">
    <property type="entry name" value="OM_assembly_BamA"/>
    <property type="match status" value="1"/>
</dbReference>
<feature type="chain" id="PRO_5013414395" description="Outer membrane protein assembly factor BamA" evidence="8">
    <location>
        <begin position="34"/>
        <end position="787"/>
    </location>
</feature>
<protein>
    <recommendedName>
        <fullName evidence="8 9">Outer membrane protein assembly factor BamA</fullName>
    </recommendedName>
</protein>
<dbReference type="NCBIfam" id="TIGR03303">
    <property type="entry name" value="OM_YaeT"/>
    <property type="match status" value="1"/>
</dbReference>
<dbReference type="Pfam" id="PF01103">
    <property type="entry name" value="Omp85"/>
    <property type="match status" value="1"/>
</dbReference>
<keyword evidence="6 8" id="KW-0472">Membrane</keyword>
<dbReference type="RefSeq" id="WP_180955918.1">
    <property type="nucleotide sequence ID" value="NZ_OCTN01000002.1"/>
</dbReference>
<dbReference type="PIRSF" id="PIRSF006076">
    <property type="entry name" value="OM_assembly_OMP85"/>
    <property type="match status" value="1"/>
</dbReference>
<sequence length="787" mass="85341" precursor="true">MLSTTKNLVVRGPRAALLACVASAALFSAAPIAAQQIPSSFVLSGVEVEGNRRIEAETVRVYTQLSAGETVTPSDLNAAVQALYATGLFEDAQILVQGTTLRVVVVENPSINQIAFEGNDVISDDLLQGNIEIRPRLAYNRAAIEADAATLIAIYRSIGRFDAQVTPVIIERPENRVDVVFEIFEGEVTEIERITFVGNAVFSDGDLQDVIASRQAGILSSFFSNDTYDPSKVRLDEELLRQFYLENGFAEFEVDSSIVELSADRQGFFLTYTINEGPRYTFGDLYVDPLVEGLEPNDFLEAIPAETGDSFDQRVVDDAVANILEITGQRGFAFANVSPRVRQNAEERTVDIVFEVVDGNRVFVERIDISGNTATLDRVIRREFDLVEGDAFNATSVRETADRLRGTGFFSDVSVDIQEGSAPDRAVVETVVDERLTGSVNFGVAYSSASGVGGSVALSESNFLGRGQSVSVEFSTGTDENIYSLSFTEPNFMDREVAAGFDLYYQEIDRDTSNFDETNIGFEPRFTFPVSDNGTLQLRYRISEDEISTDSTTDVSAAILADEGSELTSSIGFTYQYDRRNSTAAPTRGYILTFTGDLAGLAGDAQYLKGTATGRIYRSFNNDQVVTYLEGEVGALASSSGGSRITDRFFLGGSSFRGFQSGGFGPRDTDNTGATDVDAALGGNYYAVIRAQASFPLGLPEEVGLYGGVFANVGSLWGLNETTFSDAARNGGTAYTIDDSAELRSAVGFSLFWDSPIGALRIDYAVPVTTVEGDDEERFRLSGGRRF</sequence>
<comment type="function">
    <text evidence="8">Part of the outer membrane protein assembly complex, which is involved in assembly and insertion of beta-barrel proteins into the outer membrane.</text>
</comment>
<evidence type="ECO:0000256" key="7">
    <source>
        <dbReference type="ARBA" id="ARBA00023237"/>
    </source>
</evidence>
<evidence type="ECO:0000256" key="6">
    <source>
        <dbReference type="ARBA" id="ARBA00023136"/>
    </source>
</evidence>
<name>A0A2C9CPZ6_9RHOB</name>
<evidence type="ECO:0000256" key="5">
    <source>
        <dbReference type="ARBA" id="ARBA00022737"/>
    </source>
</evidence>
<evidence type="ECO:0000259" key="10">
    <source>
        <dbReference type="PROSITE" id="PS51779"/>
    </source>
</evidence>
<dbReference type="InterPro" id="IPR023707">
    <property type="entry name" value="OM_assembly_BamA"/>
</dbReference>
<evidence type="ECO:0000256" key="4">
    <source>
        <dbReference type="ARBA" id="ARBA00022729"/>
    </source>
</evidence>
<dbReference type="GO" id="GO:0043165">
    <property type="term" value="P:Gram-negative-bacterium-type cell outer membrane assembly"/>
    <property type="evidence" value="ECO:0007669"/>
    <property type="project" value="UniProtKB-UniRule"/>
</dbReference>
<evidence type="ECO:0000256" key="1">
    <source>
        <dbReference type="ARBA" id="ARBA00004370"/>
    </source>
</evidence>
<dbReference type="InterPro" id="IPR000184">
    <property type="entry name" value="Bac_surfAg_D15"/>
</dbReference>
<dbReference type="Gene3D" id="2.40.160.50">
    <property type="entry name" value="membrane protein fhac: a member of the omp85/tpsb transporter family"/>
    <property type="match status" value="1"/>
</dbReference>